<organism evidence="1 2">
    <name type="scientific">Bacteroides fragilis str. 3998T(B)3</name>
    <dbReference type="NCBI Taxonomy" id="1339316"/>
    <lineage>
        <taxon>Bacteria</taxon>
        <taxon>Pseudomonadati</taxon>
        <taxon>Bacteroidota</taxon>
        <taxon>Bacteroidia</taxon>
        <taxon>Bacteroidales</taxon>
        <taxon>Bacteroidaceae</taxon>
        <taxon>Bacteroides</taxon>
    </lineage>
</organism>
<sequence>MPTGGRREMYFCTGISEEANDKGGHIAIAAKASPPVFKK</sequence>
<accession>A0A015TUK1</accession>
<dbReference type="AlphaFoldDB" id="A0A015TUK1"/>
<evidence type="ECO:0000313" key="1">
    <source>
        <dbReference type="EMBL" id="EXY88074.1"/>
    </source>
</evidence>
<gene>
    <name evidence="1" type="ORF">M125_5289</name>
</gene>
<evidence type="ECO:0000313" key="2">
    <source>
        <dbReference type="Proteomes" id="UP000020773"/>
    </source>
</evidence>
<proteinExistence type="predicted"/>
<dbReference type="EMBL" id="JGDB01000315">
    <property type="protein sequence ID" value="EXY88074.1"/>
    <property type="molecule type" value="Genomic_DNA"/>
</dbReference>
<reference evidence="1 2" key="1">
    <citation type="submission" date="2014-02" db="EMBL/GenBank/DDBJ databases">
        <authorList>
            <person name="Sears C."/>
            <person name="Carroll K."/>
            <person name="Sack B.R."/>
            <person name="Qadri F."/>
            <person name="Myers L.L."/>
            <person name="Chung G.-T."/>
            <person name="Escheverria P."/>
            <person name="Fraser C.M."/>
            <person name="Sadzewicz L."/>
            <person name="Shefchek K.A."/>
            <person name="Tallon L."/>
            <person name="Das S.P."/>
            <person name="Daugherty S."/>
            <person name="Mongodin E.F."/>
        </authorList>
    </citation>
    <scope>NUCLEOTIDE SEQUENCE [LARGE SCALE GENOMIC DNA]</scope>
    <source>
        <strain evidence="2">3998T(B)3</strain>
    </source>
</reference>
<protein>
    <submittedName>
        <fullName evidence="1">Uncharacterized protein</fullName>
    </submittedName>
</protein>
<name>A0A015TUK1_BACFG</name>
<comment type="caution">
    <text evidence="1">The sequence shown here is derived from an EMBL/GenBank/DDBJ whole genome shotgun (WGS) entry which is preliminary data.</text>
</comment>
<dbReference type="Proteomes" id="UP000020773">
    <property type="component" value="Unassembled WGS sequence"/>
</dbReference>